<dbReference type="Proteomes" id="UP000680886">
    <property type="component" value="Segment"/>
</dbReference>
<keyword evidence="5" id="KW-1185">Reference proteome</keyword>
<dbReference type="InterPro" id="IPR015954">
    <property type="entry name" value="Phage_RNA-type_capsid"/>
</dbReference>
<evidence type="ECO:0000313" key="4">
    <source>
        <dbReference type="EMBL" id="DAD52832.1"/>
    </source>
</evidence>
<dbReference type="Gene3D" id="3.30.380.10">
    <property type="entry name" value="MS2 Viral Coat Protein"/>
    <property type="match status" value="1"/>
</dbReference>
<keyword evidence="3" id="KW-0946">Virion</keyword>
<evidence type="ECO:0000256" key="2">
    <source>
        <dbReference type="ARBA" id="ARBA00022561"/>
    </source>
</evidence>
<dbReference type="KEGG" id="vg:80398016"/>
<evidence type="ECO:0000313" key="5">
    <source>
        <dbReference type="Proteomes" id="UP000680886"/>
    </source>
</evidence>
<dbReference type="GO" id="GO:0019028">
    <property type="term" value="C:viral capsid"/>
    <property type="evidence" value="ECO:0007669"/>
    <property type="project" value="UniProtKB-KW"/>
</dbReference>
<evidence type="ECO:0000256" key="1">
    <source>
        <dbReference type="ARBA" id="ARBA00004328"/>
    </source>
</evidence>
<comment type="subcellular location">
    <subcellularLocation>
        <location evidence="1">Virion</location>
    </subcellularLocation>
</comment>
<organism evidence="4 5">
    <name type="scientific">ssRNA phage SRR5995670_2</name>
    <dbReference type="NCBI Taxonomy" id="2786479"/>
    <lineage>
        <taxon>Viruses</taxon>
        <taxon>Riboviria</taxon>
        <taxon>Orthornavirae</taxon>
        <taxon>Lenarviricota</taxon>
        <taxon>Leviviricetes</taxon>
        <taxon>Norzivirales</taxon>
        <taxon>Fiersviridae</taxon>
        <taxon>Bisdanovirus</taxon>
        <taxon>Bisdanovirus hydrocola</taxon>
    </lineage>
</organism>
<dbReference type="RefSeq" id="YP_010769098.1">
    <property type="nucleotide sequence ID" value="NC_073877.1"/>
</dbReference>
<evidence type="ECO:0000256" key="3">
    <source>
        <dbReference type="ARBA" id="ARBA00022844"/>
    </source>
</evidence>
<accession>A0A8S5L557</accession>
<name>A0A8S5L557_9VIRU</name>
<proteinExistence type="predicted"/>
<dbReference type="GeneID" id="80398016"/>
<protein>
    <submittedName>
        <fullName evidence="4">Coat protein</fullName>
    </submittedName>
</protein>
<dbReference type="EMBL" id="BK014220">
    <property type="protein sequence ID" value="DAD52832.1"/>
    <property type="molecule type" value="Genomic_RNA"/>
</dbReference>
<reference evidence="4" key="1">
    <citation type="submission" date="2020-09" db="EMBL/GenBank/DDBJ databases">
        <title>Leviviricetes taxonomy.</title>
        <authorList>
            <person name="Stockdale S.R."/>
            <person name="Callanan J."/>
            <person name="Adriaenssens E.M."/>
            <person name="Kuhn J.H."/>
            <person name="Rumnieks J."/>
            <person name="Shkoporov A."/>
            <person name="Draper L.A."/>
            <person name="Ross P."/>
            <person name="Hill C."/>
        </authorList>
    </citation>
    <scope>NUCLEOTIDE SEQUENCE</scope>
</reference>
<keyword evidence="2 4" id="KW-0167">Capsid protein</keyword>
<gene>
    <name evidence="4" type="primary">SRR5995670_2_2</name>
</gene>
<sequence>MPALADIVLPDAQATPVNHTFKPLGQDRKGLWWFEDSSAGTPAGFNRISYKIERPSDFQSKDKMRIEIGIHTPVLESTSPASNGFTPAPTAAYVCQTYVTFLIPARSSLLARQNIRKYAAILCSHGVTIDLVENLLGLY</sequence>